<dbReference type="RefSeq" id="WP_202721927.1">
    <property type="nucleotide sequence ID" value="NZ_BPEX01000013.1"/>
</dbReference>
<evidence type="ECO:0000313" key="3">
    <source>
        <dbReference type="Proteomes" id="UP000604898"/>
    </source>
</evidence>
<dbReference type="Proteomes" id="UP000604898">
    <property type="component" value="Unassembled WGS sequence"/>
</dbReference>
<protein>
    <submittedName>
        <fullName evidence="2">Uncharacterized protein</fullName>
    </submittedName>
</protein>
<keyword evidence="3" id="KW-1185">Reference proteome</keyword>
<feature type="chain" id="PRO_5046777265" evidence="1">
    <location>
        <begin position="22"/>
        <end position="104"/>
    </location>
</feature>
<dbReference type="EMBL" id="JAESVD010000005">
    <property type="protein sequence ID" value="MBL4913674.1"/>
    <property type="molecule type" value="Genomic_DNA"/>
</dbReference>
<name>A0ABS1SZ35_9GAMM</name>
<evidence type="ECO:0000256" key="1">
    <source>
        <dbReference type="SAM" id="SignalP"/>
    </source>
</evidence>
<proteinExistence type="predicted"/>
<reference evidence="2 3" key="1">
    <citation type="submission" date="2021-01" db="EMBL/GenBank/DDBJ databases">
        <title>Genome sequence of Shewanella schlegeliana JCM 11561.</title>
        <authorList>
            <person name="Zhang H."/>
            <person name="Li C."/>
        </authorList>
    </citation>
    <scope>NUCLEOTIDE SEQUENCE [LARGE SCALE GENOMIC DNA]</scope>
    <source>
        <strain evidence="2 3">JCM 11561</strain>
    </source>
</reference>
<keyword evidence="1" id="KW-0732">Signal</keyword>
<accession>A0ABS1SZ35</accession>
<comment type="caution">
    <text evidence="2">The sequence shown here is derived from an EMBL/GenBank/DDBJ whole genome shotgun (WGS) entry which is preliminary data.</text>
</comment>
<gene>
    <name evidence="2" type="ORF">JMA39_11095</name>
</gene>
<sequence>MKAIICAILSTALIVPSIGYANSSDDQMERITVTYRTPFEYALYQYTTDMLQEFNQQVRVEIQLQAKLNSMQMAKEQGMMINELSKMNKPNKTLLSSRTLKSAE</sequence>
<organism evidence="2 3">
    <name type="scientific">Shewanella schlegeliana</name>
    <dbReference type="NCBI Taxonomy" id="190308"/>
    <lineage>
        <taxon>Bacteria</taxon>
        <taxon>Pseudomonadati</taxon>
        <taxon>Pseudomonadota</taxon>
        <taxon>Gammaproteobacteria</taxon>
        <taxon>Alteromonadales</taxon>
        <taxon>Shewanellaceae</taxon>
        <taxon>Shewanella</taxon>
    </lineage>
</organism>
<feature type="signal peptide" evidence="1">
    <location>
        <begin position="1"/>
        <end position="21"/>
    </location>
</feature>
<evidence type="ECO:0000313" key="2">
    <source>
        <dbReference type="EMBL" id="MBL4913674.1"/>
    </source>
</evidence>